<protein>
    <submittedName>
        <fullName evidence="1">Uncharacterized protein</fullName>
    </submittedName>
</protein>
<evidence type="ECO:0000313" key="1">
    <source>
        <dbReference type="EMBL" id="QPT43799.1"/>
    </source>
</evidence>
<accession>A0A7T3EZX7</accession>
<proteinExistence type="predicted"/>
<dbReference type="RefSeq" id="WP_158512512.1">
    <property type="nucleotide sequence ID" value="NZ_CP065728.1"/>
</dbReference>
<gene>
    <name evidence="1" type="ORF">I6G26_06805</name>
</gene>
<dbReference type="EMBL" id="CP065728">
    <property type="protein sequence ID" value="QPT43799.1"/>
    <property type="molecule type" value="Genomic_DNA"/>
</dbReference>
<organism evidence="1 2">
    <name type="scientific">Moraxella nonliquefaciens</name>
    <dbReference type="NCBI Taxonomy" id="478"/>
    <lineage>
        <taxon>Bacteria</taxon>
        <taxon>Pseudomonadati</taxon>
        <taxon>Pseudomonadota</taxon>
        <taxon>Gammaproteobacteria</taxon>
        <taxon>Moraxellales</taxon>
        <taxon>Moraxellaceae</taxon>
        <taxon>Moraxella</taxon>
    </lineage>
</organism>
<dbReference type="Proteomes" id="UP000594834">
    <property type="component" value="Chromosome"/>
</dbReference>
<name>A0A7T3EZX7_MORNO</name>
<keyword evidence="2" id="KW-1185">Reference proteome</keyword>
<reference evidence="1 2" key="1">
    <citation type="submission" date="2020-12" db="EMBL/GenBank/DDBJ databases">
        <title>FDA dAtabase for Regulatory Grade micrObial Sequences (FDA-ARGOS): Supporting development and validation of Infectious Disease Dx tests.</title>
        <authorList>
            <person name="Sproer C."/>
            <person name="Gronow S."/>
            <person name="Severitt S."/>
            <person name="Schroder I."/>
            <person name="Tallon L."/>
            <person name="Sadzewicz L."/>
            <person name="Zhao X."/>
            <person name="Boylan J."/>
            <person name="Ott S."/>
            <person name="Bowen H."/>
            <person name="Vavikolanu K."/>
            <person name="Mehta A."/>
            <person name="Aluvathingal J."/>
            <person name="Nadendla S."/>
            <person name="Lowell S."/>
            <person name="Myers T."/>
            <person name="Yan Y."/>
            <person name="Sichtig H."/>
        </authorList>
    </citation>
    <scope>NUCLEOTIDE SEQUENCE [LARGE SCALE GENOMIC DNA]</scope>
    <source>
        <strain evidence="1 2">FDAARGOS_869</strain>
    </source>
</reference>
<evidence type="ECO:0000313" key="2">
    <source>
        <dbReference type="Proteomes" id="UP000594834"/>
    </source>
</evidence>
<sequence>MGSFITIVDRKNTEETDIAMPFGSLLDYNKLNAIFINDINELELIDKAYLCL</sequence>